<dbReference type="Proteomes" id="UP000729402">
    <property type="component" value="Unassembled WGS sequence"/>
</dbReference>
<keyword evidence="3" id="KW-1185">Reference proteome</keyword>
<evidence type="ECO:0000313" key="2">
    <source>
        <dbReference type="EMBL" id="KAG8070230.1"/>
    </source>
</evidence>
<keyword evidence="1" id="KW-1133">Transmembrane helix</keyword>
<organism evidence="2 3">
    <name type="scientific">Zizania palustris</name>
    <name type="common">Northern wild rice</name>
    <dbReference type="NCBI Taxonomy" id="103762"/>
    <lineage>
        <taxon>Eukaryota</taxon>
        <taxon>Viridiplantae</taxon>
        <taxon>Streptophyta</taxon>
        <taxon>Embryophyta</taxon>
        <taxon>Tracheophyta</taxon>
        <taxon>Spermatophyta</taxon>
        <taxon>Magnoliopsida</taxon>
        <taxon>Liliopsida</taxon>
        <taxon>Poales</taxon>
        <taxon>Poaceae</taxon>
        <taxon>BOP clade</taxon>
        <taxon>Oryzoideae</taxon>
        <taxon>Oryzeae</taxon>
        <taxon>Zizaniinae</taxon>
        <taxon>Zizania</taxon>
    </lineage>
</organism>
<comment type="caution">
    <text evidence="2">The sequence shown here is derived from an EMBL/GenBank/DDBJ whole genome shotgun (WGS) entry which is preliminary data.</text>
</comment>
<gene>
    <name evidence="2" type="ORF">GUJ93_ZPchr0006g41092</name>
</gene>
<evidence type="ECO:0000256" key="1">
    <source>
        <dbReference type="SAM" id="Phobius"/>
    </source>
</evidence>
<reference evidence="2" key="2">
    <citation type="submission" date="2021-02" db="EMBL/GenBank/DDBJ databases">
        <authorList>
            <person name="Kimball J.A."/>
            <person name="Haas M.W."/>
            <person name="Macchietto M."/>
            <person name="Kono T."/>
            <person name="Duquette J."/>
            <person name="Shao M."/>
        </authorList>
    </citation>
    <scope>NUCLEOTIDE SEQUENCE</scope>
    <source>
        <tissue evidence="2">Fresh leaf tissue</tissue>
    </source>
</reference>
<sequence>MKKSQRKLFPNSSGFHQLRFTNCHKSESWPSNLGVVVVPRKLGVGAAELTVQFRGGGGSWRLAQRRLVRGDPNIRSPAPRALFGLRRVARKAGSWSGVFFLEWGSRSAPSVRWPDLPLFSYNCSYLFRPPRGGSWLVGFSFEPPLVLIWDGRLGSPRFLAGSLAFPLIFLALGGFVKLALGW</sequence>
<name>A0A8J5VJU4_ZIZPA</name>
<keyword evidence="1" id="KW-0472">Membrane</keyword>
<protein>
    <submittedName>
        <fullName evidence="2">Uncharacterized protein</fullName>
    </submittedName>
</protein>
<evidence type="ECO:0000313" key="3">
    <source>
        <dbReference type="Proteomes" id="UP000729402"/>
    </source>
</evidence>
<keyword evidence="1" id="KW-0812">Transmembrane</keyword>
<dbReference type="EMBL" id="JAAALK010000283">
    <property type="protein sequence ID" value="KAG8070230.1"/>
    <property type="molecule type" value="Genomic_DNA"/>
</dbReference>
<proteinExistence type="predicted"/>
<dbReference type="AlphaFoldDB" id="A0A8J5VJU4"/>
<reference evidence="2" key="1">
    <citation type="journal article" date="2021" name="bioRxiv">
        <title>Whole Genome Assembly and Annotation of Northern Wild Rice, Zizania palustris L., Supports a Whole Genome Duplication in the Zizania Genus.</title>
        <authorList>
            <person name="Haas M."/>
            <person name="Kono T."/>
            <person name="Macchietto M."/>
            <person name="Millas R."/>
            <person name="McGilp L."/>
            <person name="Shao M."/>
            <person name="Duquette J."/>
            <person name="Hirsch C.N."/>
            <person name="Kimball J."/>
        </authorList>
    </citation>
    <scope>NUCLEOTIDE SEQUENCE</scope>
    <source>
        <tissue evidence="2">Fresh leaf tissue</tissue>
    </source>
</reference>
<accession>A0A8J5VJU4</accession>
<feature type="transmembrane region" description="Helical" evidence="1">
    <location>
        <begin position="158"/>
        <end position="180"/>
    </location>
</feature>